<sequence length="73" mass="8233">MNEDPDSPLYKEATGAALYSSVSEYAETVIQKKTPSAFFQTDLHETLKRMGQTTCILPGFRRNFAALYRHCSV</sequence>
<organism evidence="2 3">
    <name type="scientific">Tigheibacillus jepli</name>
    <dbReference type="NCBI Taxonomy" id="3035914"/>
    <lineage>
        <taxon>Bacteria</taxon>
        <taxon>Bacillati</taxon>
        <taxon>Bacillota</taxon>
        <taxon>Bacilli</taxon>
        <taxon>Bacillales</taxon>
        <taxon>Bacillaceae</taxon>
        <taxon>Tigheibacillus</taxon>
    </lineage>
</organism>
<dbReference type="Proteomes" id="UP001228376">
    <property type="component" value="Unassembled WGS sequence"/>
</dbReference>
<name>A0ABU5CF02_9BACI</name>
<evidence type="ECO:0000313" key="2">
    <source>
        <dbReference type="EMBL" id="MDY0404414.1"/>
    </source>
</evidence>
<dbReference type="EMBL" id="JAROCA020000001">
    <property type="protein sequence ID" value="MDY0404414.1"/>
    <property type="molecule type" value="Genomic_DNA"/>
</dbReference>
<dbReference type="InterPro" id="IPR036380">
    <property type="entry name" value="Isochorismatase-like_sf"/>
</dbReference>
<comment type="caution">
    <text evidence="2">The sequence shown here is derived from an EMBL/GenBank/DDBJ whole genome shotgun (WGS) entry which is preliminary data.</text>
</comment>
<gene>
    <name evidence="2" type="ORF">P5G51_002385</name>
</gene>
<evidence type="ECO:0000259" key="1">
    <source>
        <dbReference type="Pfam" id="PF00857"/>
    </source>
</evidence>
<accession>A0ABU5CF02</accession>
<protein>
    <submittedName>
        <fullName evidence="2">Isochorismatase family protein</fullName>
    </submittedName>
</protein>
<dbReference type="SUPFAM" id="SSF52499">
    <property type="entry name" value="Isochorismatase-like hydrolases"/>
    <property type="match status" value="1"/>
</dbReference>
<dbReference type="Pfam" id="PF00857">
    <property type="entry name" value="Isochorismatase"/>
    <property type="match status" value="1"/>
</dbReference>
<evidence type="ECO:0000313" key="3">
    <source>
        <dbReference type="Proteomes" id="UP001228376"/>
    </source>
</evidence>
<dbReference type="Gene3D" id="3.40.50.850">
    <property type="entry name" value="Isochorismatase-like"/>
    <property type="match status" value="1"/>
</dbReference>
<dbReference type="InterPro" id="IPR000868">
    <property type="entry name" value="Isochorismatase-like_dom"/>
</dbReference>
<reference evidence="2 3" key="1">
    <citation type="submission" date="2023-10" db="EMBL/GenBank/DDBJ databases">
        <title>179-bfca-hs.</title>
        <authorList>
            <person name="Miliotis G."/>
            <person name="Sengupta P."/>
            <person name="Hameed A."/>
            <person name="Chuvochina M."/>
            <person name="Mcdonagh F."/>
            <person name="Simpson A.C."/>
            <person name="Singh N.K."/>
            <person name="Rekha P.D."/>
            <person name="Raman K."/>
            <person name="Hugenholtz P."/>
            <person name="Venkateswaran K."/>
        </authorList>
    </citation>
    <scope>NUCLEOTIDE SEQUENCE [LARGE SCALE GENOMIC DNA]</scope>
    <source>
        <strain evidence="2 3">179-BFC-A-HS</strain>
    </source>
</reference>
<feature type="domain" description="Isochorismatase-like" evidence="1">
    <location>
        <begin position="11"/>
        <end position="60"/>
    </location>
</feature>
<proteinExistence type="predicted"/>
<dbReference type="RefSeq" id="WP_320384185.1">
    <property type="nucleotide sequence ID" value="NZ_JAROCA020000001.1"/>
</dbReference>
<keyword evidence="3" id="KW-1185">Reference proteome</keyword>